<dbReference type="AlphaFoldDB" id="A0A4Z1C809"/>
<feature type="region of interest" description="Disordered" evidence="1">
    <location>
        <begin position="87"/>
        <end position="134"/>
    </location>
</feature>
<keyword evidence="3" id="KW-1185">Reference proteome</keyword>
<reference evidence="2 3" key="1">
    <citation type="submission" date="2019-04" db="EMBL/GenBank/DDBJ databases">
        <title>Three New Species of Nocardioides, Nocardioides euryhalodurans sp. nov., Nocardioides seonyuensis sp. nov. and Nocardioides eburneoflavus sp. nov. Isolated from Soil.</title>
        <authorList>
            <person name="Roh S.G."/>
            <person name="Lee C."/>
            <person name="Kim M.-K."/>
            <person name="Kim S.B."/>
        </authorList>
    </citation>
    <scope>NUCLEOTIDE SEQUENCE [LARGE SCALE GENOMIC DNA]</scope>
    <source>
        <strain evidence="2 3">MMS17-SY213</strain>
    </source>
</reference>
<evidence type="ECO:0000313" key="3">
    <source>
        <dbReference type="Proteomes" id="UP000297496"/>
    </source>
</evidence>
<gene>
    <name evidence="2" type="ORF">EXE59_18960</name>
</gene>
<organism evidence="2 3">
    <name type="scientific">Nocardioides eburneiflavus</name>
    <dbReference type="NCBI Taxonomy" id="2518372"/>
    <lineage>
        <taxon>Bacteria</taxon>
        <taxon>Bacillati</taxon>
        <taxon>Actinomycetota</taxon>
        <taxon>Actinomycetes</taxon>
        <taxon>Propionibacteriales</taxon>
        <taxon>Nocardioidaceae</taxon>
        <taxon>Nocardioides</taxon>
    </lineage>
</organism>
<name>A0A4Z1C809_9ACTN</name>
<evidence type="ECO:0000313" key="2">
    <source>
        <dbReference type="EMBL" id="TGN65802.1"/>
    </source>
</evidence>
<dbReference type="Proteomes" id="UP000297496">
    <property type="component" value="Unassembled WGS sequence"/>
</dbReference>
<evidence type="ECO:0000256" key="1">
    <source>
        <dbReference type="SAM" id="MobiDB-lite"/>
    </source>
</evidence>
<protein>
    <submittedName>
        <fullName evidence="2">Uncharacterized protein</fullName>
    </submittedName>
</protein>
<dbReference type="EMBL" id="SRRO01000001">
    <property type="protein sequence ID" value="TGN65802.1"/>
    <property type="molecule type" value="Genomic_DNA"/>
</dbReference>
<accession>A0A4Z1C809</accession>
<feature type="region of interest" description="Disordered" evidence="1">
    <location>
        <begin position="157"/>
        <end position="177"/>
    </location>
</feature>
<feature type="compositionally biased region" description="Low complexity" evidence="1">
    <location>
        <begin position="90"/>
        <end position="100"/>
    </location>
</feature>
<comment type="caution">
    <text evidence="2">The sequence shown here is derived from an EMBL/GenBank/DDBJ whole genome shotgun (WGS) entry which is preliminary data.</text>
</comment>
<proteinExistence type="predicted"/>
<dbReference type="RefSeq" id="WP_135840292.1">
    <property type="nucleotide sequence ID" value="NZ_SRRO01000001.1"/>
</dbReference>
<sequence length="177" mass="19691">MKLGFRLHDEHDHPDLAGKSGRDFRLWLNAHMMTAHRERPTLKGTEEKTRRRHAALHAEMAMRAEQWATLIGTELPRPGTDEARALERSLAPAKTRPPATKLKKRRKKKLDGGRTTGTALTPKPKAPRPHNAKCRMCGQSFHRPATEKKSTCDICAPPSSNSVRTVSGGLPGLGSRR</sequence>